<sequence length="151" mass="17681">MSDENVINSFTKLSYLDEYNAKKLIDLLNSDFKQTTNEYNSFCRLINDRLSIQNNLQFSHEPTSSSFNRKTRLQLMTNIRNLNRAFANLAGLLNRSPFKKLDKGLIVPYDFHAYIDIGIKLTKDEINGYIKQVEAVLKELFDFKVKYRLND</sequence>
<name>A0A7W3Y9P0_9LACO</name>
<keyword evidence="2" id="KW-1185">Reference proteome</keyword>
<protein>
    <submittedName>
        <fullName evidence="1">Uncharacterized protein</fullName>
    </submittedName>
</protein>
<dbReference type="RefSeq" id="WP_182599168.1">
    <property type="nucleotide sequence ID" value="NZ_JACIVC010000070.1"/>
</dbReference>
<dbReference type="AlphaFoldDB" id="A0A7W3Y9P0"/>
<dbReference type="Proteomes" id="UP000518316">
    <property type="component" value="Unassembled WGS sequence"/>
</dbReference>
<evidence type="ECO:0000313" key="1">
    <source>
        <dbReference type="EMBL" id="MBB1070678.1"/>
    </source>
</evidence>
<evidence type="ECO:0000313" key="2">
    <source>
        <dbReference type="Proteomes" id="UP000518316"/>
    </source>
</evidence>
<accession>A0A7W3Y9P0</accession>
<reference evidence="1 2" key="1">
    <citation type="submission" date="2020-07" db="EMBL/GenBank/DDBJ databases">
        <title>Description of Limosilactobacillus balticus sp. nov., Limosilactobacillus agrestis sp. nov., Limosilactobacillus albertensis sp. nov., Limosilactobacillus rudii sp. nov., Limosilactobacillus fastidiosus sp. nov., five novel Limosilactobacillus species isolated from the vertebrate gastrointestinal tract, and proposal of 6 subspecies of Limosilactobacillus reuteri adapted to the gastrointestinal tract of specific vertebrate hosts.</title>
        <authorList>
            <person name="Li F."/>
            <person name="Cheng C."/>
            <person name="Zheng J."/>
            <person name="Quevedo R.M."/>
            <person name="Li J."/>
            <person name="Roos S."/>
            <person name="Gaenzle M.G."/>
            <person name="Walter J."/>
        </authorList>
    </citation>
    <scope>NUCLEOTIDE SEQUENCE [LARGE SCALE GENOMIC DNA]</scope>
    <source>
        <strain evidence="1 2">RRLNB_1_1</strain>
    </source>
</reference>
<comment type="caution">
    <text evidence="1">The sequence shown here is derived from an EMBL/GenBank/DDBJ whole genome shotgun (WGS) entry which is preliminary data.</text>
</comment>
<gene>
    <name evidence="1" type="ORF">H5S40_11025</name>
</gene>
<dbReference type="EMBL" id="JACIVC010000070">
    <property type="protein sequence ID" value="MBB1070678.1"/>
    <property type="molecule type" value="Genomic_DNA"/>
</dbReference>
<proteinExistence type="predicted"/>
<organism evidence="1 2">
    <name type="scientific">Limosilactobacillus albertensis</name>
    <dbReference type="NCBI Taxonomy" id="2759752"/>
    <lineage>
        <taxon>Bacteria</taxon>
        <taxon>Bacillati</taxon>
        <taxon>Bacillota</taxon>
        <taxon>Bacilli</taxon>
        <taxon>Lactobacillales</taxon>
        <taxon>Lactobacillaceae</taxon>
        <taxon>Limosilactobacillus</taxon>
    </lineage>
</organism>